<name>A0A081HG37_PSEAI</name>
<dbReference type="SMR" id="A0A081HG37"/>
<dbReference type="PANTHER" id="PTHR40841:SF2">
    <property type="entry name" value="SIDEROPHORE-DEGRADING ESTERASE (EUROFUNG)"/>
    <property type="match status" value="1"/>
</dbReference>
<dbReference type="EMBL" id="NSNE01000001">
    <property type="protein sequence ID" value="RPM23027.1"/>
    <property type="molecule type" value="Genomic_DNA"/>
</dbReference>
<reference evidence="7 10" key="3">
    <citation type="submission" date="2017-08" db="EMBL/GenBank/DDBJ databases">
        <authorList>
            <person name="Feschi L."/>
            <person name="Jeukens J."/>
            <person name="Emond-Rheault J.-G."/>
            <person name="Kukavica-Ibrulj I."/>
            <person name="Boyle B."/>
            <person name="Levesque R.C."/>
        </authorList>
    </citation>
    <scope>NUCLEOTIDE SEQUENCE [LARGE SCALE GENOMIC DNA]</scope>
    <source>
        <strain evidence="7 10">PA-W36</strain>
    </source>
</reference>
<accession>A0A1S1C3G5</accession>
<organism evidence="4">
    <name type="scientific">Pseudomonas aeruginosa</name>
    <dbReference type="NCBI Taxonomy" id="287"/>
    <lineage>
        <taxon>Bacteria</taxon>
        <taxon>Pseudomonadati</taxon>
        <taxon>Pseudomonadota</taxon>
        <taxon>Gammaproteobacteria</taxon>
        <taxon>Pseudomonadales</taxon>
        <taxon>Pseudomonadaceae</taxon>
        <taxon>Pseudomonas</taxon>
    </lineage>
</organism>
<reference evidence="4" key="1">
    <citation type="submission" date="2015-08" db="EMBL/GenBank/DDBJ databases">
        <title>Pseudomonas aeruginosa strain CCBH4851 chromosome region.</title>
        <authorList>
            <person name="Silveira M.C."/>
            <person name="Carvalho-Assef A.P.D."/>
            <person name="Albano R.M."/>
        </authorList>
    </citation>
    <scope>NUCLEOTIDE SEQUENCE</scope>
    <source>
        <strain evidence="4">CCBH4851</strain>
    </source>
</reference>
<dbReference type="EMBL" id="NFFZ01000013">
    <property type="protein sequence ID" value="OTI58564.1"/>
    <property type="molecule type" value="Genomic_DNA"/>
</dbReference>
<gene>
    <name evidence="4" type="primary">besA</name>
    <name evidence="5" type="synonym">pfeE</name>
    <name evidence="6" type="ORF">CAZ10_23355</name>
    <name evidence="4" type="ORF">CCBH4851_00522</name>
    <name evidence="5" type="ORF">GUL26_11975</name>
    <name evidence="7" type="ORF">IPC1295_00530</name>
    <name evidence="8" type="ORF">L4V69_16165</name>
</gene>
<protein>
    <submittedName>
        <fullName evidence="4 6">Esterase</fullName>
        <ecNumber evidence="4">3.1.-.-</ecNumber>
    </submittedName>
    <submittedName>
        <fullName evidence="5">Ferric enterobactin esterase PfeE</fullName>
    </submittedName>
</protein>
<comment type="similarity">
    <text evidence="1">Belongs to the esterase D family.</text>
</comment>
<evidence type="ECO:0000313" key="9">
    <source>
        <dbReference type="Proteomes" id="UP000194857"/>
    </source>
</evidence>
<dbReference type="PATRIC" id="fig|287.1481.peg.4469"/>
<proteinExistence type="inferred from homology"/>
<keyword evidence="3" id="KW-0732">Signal</keyword>
<dbReference type="SUPFAM" id="SSF53474">
    <property type="entry name" value="alpha/beta-Hydrolases"/>
    <property type="match status" value="1"/>
</dbReference>
<reference evidence="7 10" key="4">
    <citation type="submission" date="2019-01" db="EMBL/GenBank/DDBJ databases">
        <title>The Pseudomonas aeruginosa pan-genome provides new insights on its population structure, horizontal gene transfer and pathogenicity.</title>
        <authorList>
            <person name="Freschi L."/>
            <person name="Vincent A.T."/>
            <person name="Jeukens J."/>
            <person name="Emond-Rheault J.-G."/>
            <person name="Kukavica-Ibrulj I."/>
            <person name="Dupont M.-J."/>
            <person name="Charette S.J."/>
            <person name="Boyle B."/>
            <person name="Levesque R.C."/>
        </authorList>
    </citation>
    <scope>NUCLEOTIDE SEQUENCE [LARGE SCALE GENOMIC DNA]</scope>
    <source>
        <strain evidence="7 10">PA-W36</strain>
    </source>
</reference>
<dbReference type="EMBL" id="KT454971">
    <property type="protein sequence ID" value="ALI59223.1"/>
    <property type="molecule type" value="Genomic_DNA"/>
</dbReference>
<dbReference type="Proteomes" id="UP000284767">
    <property type="component" value="Unassembled WGS sequence"/>
</dbReference>
<dbReference type="RefSeq" id="WP_003090549.1">
    <property type="nucleotide sequence ID" value="NZ_AP014622.1"/>
</dbReference>
<evidence type="ECO:0000256" key="1">
    <source>
        <dbReference type="ARBA" id="ARBA00005622"/>
    </source>
</evidence>
<evidence type="ECO:0000256" key="2">
    <source>
        <dbReference type="ARBA" id="ARBA00022801"/>
    </source>
</evidence>
<dbReference type="InterPro" id="IPR052558">
    <property type="entry name" value="Siderophore_Hydrolase_D"/>
</dbReference>
<dbReference type="Proteomes" id="UP001297540">
    <property type="component" value="Chromosome"/>
</dbReference>
<feature type="chain" id="PRO_5015028591" evidence="3">
    <location>
        <begin position="26"/>
        <end position="304"/>
    </location>
</feature>
<dbReference type="Pfam" id="PF00756">
    <property type="entry name" value="Esterase"/>
    <property type="match status" value="1"/>
</dbReference>
<evidence type="ECO:0000313" key="6">
    <source>
        <dbReference type="EMBL" id="OTI58564.1"/>
    </source>
</evidence>
<reference evidence="8" key="6">
    <citation type="submission" date="2023-06" db="EMBL/GenBank/DDBJ databases">
        <authorList>
            <consortium name="Clinical and Environmental Microbiology Branch: Whole genome sequencing antimicrobial resistance pathogens in the healthcare setting"/>
        </authorList>
    </citation>
    <scope>NUCLEOTIDE SEQUENCE</scope>
    <source>
        <strain evidence="8">2021CK-01020</strain>
    </source>
</reference>
<dbReference type="Gene3D" id="3.40.50.1820">
    <property type="entry name" value="alpha/beta hydrolase"/>
    <property type="match status" value="1"/>
</dbReference>
<dbReference type="eggNOG" id="COG2819">
    <property type="taxonomic scope" value="Bacteria"/>
</dbReference>
<dbReference type="InterPro" id="IPR000801">
    <property type="entry name" value="Esterase-like"/>
</dbReference>
<evidence type="ECO:0000313" key="10">
    <source>
        <dbReference type="Proteomes" id="UP000284767"/>
    </source>
</evidence>
<sequence>MRTSLLVAALGLALAAALPGGAPLAQPDPEATMDRSLLQRQDLPYRFSAVDLDSVDGQRHYRLWLGRPLQAPPAAGYPVVWMLDGNAAVGALDESTLRRLADGDAPLLVAIGYRTPLRIDRAGRTFDYTPASPGQADQRDPLNGLPSGGADAFLDLLRDGMRPAVAAQAPLDTARQTLWGHSYGGLLVLHALFTRPGEFARYAAASPSLWWRDGAILGERAGLEQRLRGKRAELLLWRGSAEPASPRGSLKAEPGQAMARLVDDLRRVAGLTLDFQPLDGLGHGETLGASLRLLLARPAVERQR</sequence>
<dbReference type="Proteomes" id="UP000194857">
    <property type="component" value="Unassembled WGS sequence"/>
</dbReference>
<dbReference type="FunFam" id="3.40.50.1820:FF:000464">
    <property type="entry name" value="Alpha/beta hydrolase"/>
    <property type="match status" value="1"/>
</dbReference>
<dbReference type="EC" id="3.1.-.-" evidence="4"/>
<dbReference type="Proteomes" id="UP000644192">
    <property type="component" value="Unassembled WGS sequence"/>
</dbReference>
<feature type="signal peptide" evidence="3">
    <location>
        <begin position="1"/>
        <end position="25"/>
    </location>
</feature>
<dbReference type="EMBL" id="CP136986">
    <property type="protein sequence ID" value="WOS80619.1"/>
    <property type="molecule type" value="Genomic_DNA"/>
</dbReference>
<evidence type="ECO:0000313" key="4">
    <source>
        <dbReference type="EMBL" id="ALI59223.1"/>
    </source>
</evidence>
<dbReference type="InterPro" id="IPR029058">
    <property type="entry name" value="AB_hydrolase_fold"/>
</dbReference>
<dbReference type="AlphaFoldDB" id="A0A081HG37"/>
<evidence type="ECO:0000313" key="7">
    <source>
        <dbReference type="EMBL" id="RPM23027.1"/>
    </source>
</evidence>
<reference evidence="8" key="7">
    <citation type="submission" date="2023-10" db="EMBL/GenBank/DDBJ databases">
        <title>Pathogen: clinical or host-associated sample.</title>
        <authorList>
            <person name="Hergert J."/>
            <person name="Casey R."/>
            <person name="Wagner J."/>
            <person name="Young E.L."/>
            <person name="Oakeson K.F."/>
        </authorList>
    </citation>
    <scope>NUCLEOTIDE SEQUENCE</scope>
    <source>
        <strain evidence="8">2021CK-01020</strain>
    </source>
</reference>
<reference evidence="6 9" key="2">
    <citation type="submission" date="2017-05" db="EMBL/GenBank/DDBJ databases">
        <authorList>
            <person name="Song R."/>
            <person name="Chenine A.L."/>
            <person name="Ruprecht R.M."/>
        </authorList>
    </citation>
    <scope>NUCLEOTIDE SEQUENCE [LARGE SCALE GENOMIC DNA]</scope>
    <source>
        <strain evidence="6 9">S567_C10_BS</strain>
    </source>
</reference>
<dbReference type="OMA" id="SPSIWWG"/>
<dbReference type="KEGG" id="paeb:NCGM1900_3809"/>
<reference evidence="5" key="5">
    <citation type="submission" date="2020-01" db="EMBL/GenBank/DDBJ databases">
        <title>Bacteria Cultured from War Wounds Associated with the Conflict in Eastern Ukraine.</title>
        <authorList>
            <person name="Snesrud E."/>
            <person name="Galac M.R."/>
            <person name="Mc Gann P."/>
            <person name="Valentine K."/>
            <person name="Viacheslav K."/>
        </authorList>
    </citation>
    <scope>NUCLEOTIDE SEQUENCE</scope>
    <source>
        <strain evidence="5">VNMU148</strain>
    </source>
</reference>
<dbReference type="PANTHER" id="PTHR40841">
    <property type="entry name" value="SIDEROPHORE TRIACETYLFUSARININE C ESTERASE"/>
    <property type="match status" value="1"/>
</dbReference>
<evidence type="ECO:0000256" key="3">
    <source>
        <dbReference type="SAM" id="SignalP"/>
    </source>
</evidence>
<dbReference type="EMBL" id="WXZT01000006">
    <property type="protein sequence ID" value="MZZ12965.1"/>
    <property type="molecule type" value="Genomic_DNA"/>
</dbReference>
<accession>A0A081HG37</accession>
<evidence type="ECO:0000313" key="5">
    <source>
        <dbReference type="EMBL" id="MZZ12965.1"/>
    </source>
</evidence>
<dbReference type="GO" id="GO:0016788">
    <property type="term" value="F:hydrolase activity, acting on ester bonds"/>
    <property type="evidence" value="ECO:0007669"/>
    <property type="project" value="TreeGrafter"/>
</dbReference>
<evidence type="ECO:0000313" key="8">
    <source>
        <dbReference type="EMBL" id="WOS80619.1"/>
    </source>
</evidence>
<keyword evidence="2 4" id="KW-0378">Hydrolase</keyword>